<dbReference type="InterPro" id="IPR005828">
    <property type="entry name" value="MFS_sugar_transport-like"/>
</dbReference>
<dbReference type="RefSeq" id="XP_018269269.1">
    <property type="nucleotide sequence ID" value="XM_018417606.1"/>
</dbReference>
<evidence type="ECO:0000256" key="3">
    <source>
        <dbReference type="ARBA" id="ARBA00022448"/>
    </source>
</evidence>
<evidence type="ECO:0000256" key="11">
    <source>
        <dbReference type="SAM" id="MobiDB-lite"/>
    </source>
</evidence>
<feature type="transmembrane region" description="Helical" evidence="12">
    <location>
        <begin position="383"/>
        <end position="404"/>
    </location>
</feature>
<dbReference type="InterPro" id="IPR036259">
    <property type="entry name" value="MFS_trans_sf"/>
</dbReference>
<dbReference type="PANTHER" id="PTHR48022">
    <property type="entry name" value="PLASTIDIC GLUCOSE TRANSPORTER 4"/>
    <property type="match status" value="1"/>
</dbReference>
<feature type="region of interest" description="Disordered" evidence="11">
    <location>
        <begin position="518"/>
        <end position="551"/>
    </location>
</feature>
<keyword evidence="3 10" id="KW-0813">Transport</keyword>
<feature type="transmembrane region" description="Helical" evidence="12">
    <location>
        <begin position="280"/>
        <end position="302"/>
    </location>
</feature>
<feature type="transmembrane region" description="Helical" evidence="12">
    <location>
        <begin position="128"/>
        <end position="147"/>
    </location>
</feature>
<evidence type="ECO:0000256" key="9">
    <source>
        <dbReference type="ARBA" id="ARBA00049119"/>
    </source>
</evidence>
<evidence type="ECO:0000313" key="15">
    <source>
        <dbReference type="Proteomes" id="UP000053890"/>
    </source>
</evidence>
<feature type="transmembrane region" description="Helical" evidence="12">
    <location>
        <begin position="97"/>
        <end position="116"/>
    </location>
</feature>
<evidence type="ECO:0000256" key="1">
    <source>
        <dbReference type="ARBA" id="ARBA00004141"/>
    </source>
</evidence>
<dbReference type="InterPro" id="IPR020846">
    <property type="entry name" value="MFS_dom"/>
</dbReference>
<feature type="transmembrane region" description="Helical" evidence="12">
    <location>
        <begin position="322"/>
        <end position="344"/>
    </location>
</feature>
<dbReference type="SUPFAM" id="SSF103473">
    <property type="entry name" value="MFS general substrate transporter"/>
    <property type="match status" value="1"/>
</dbReference>
<evidence type="ECO:0000256" key="6">
    <source>
        <dbReference type="ARBA" id="ARBA00022989"/>
    </source>
</evidence>
<feature type="compositionally biased region" description="Gly residues" evidence="11">
    <location>
        <begin position="521"/>
        <end position="531"/>
    </location>
</feature>
<feature type="transmembrane region" description="Helical" evidence="12">
    <location>
        <begin position="159"/>
        <end position="177"/>
    </location>
</feature>
<name>A0A0P9GJL7_RHOGW</name>
<comment type="similarity">
    <text evidence="2 10">Belongs to the major facilitator superfamily. Sugar transporter (TC 2.A.1.1) family.</text>
</comment>
<dbReference type="PROSITE" id="PS00217">
    <property type="entry name" value="SUGAR_TRANSPORT_2"/>
    <property type="match status" value="1"/>
</dbReference>
<dbReference type="STRING" id="578459.A0A0P9GJL7"/>
<dbReference type="AlphaFoldDB" id="A0A0P9GJL7"/>
<dbReference type="PRINTS" id="PR00171">
    <property type="entry name" value="SUGRTRNSPORT"/>
</dbReference>
<organism evidence="14 15">
    <name type="scientific">Rhodotorula graminis (strain WP1)</name>
    <dbReference type="NCBI Taxonomy" id="578459"/>
    <lineage>
        <taxon>Eukaryota</taxon>
        <taxon>Fungi</taxon>
        <taxon>Dikarya</taxon>
        <taxon>Basidiomycota</taxon>
        <taxon>Pucciniomycotina</taxon>
        <taxon>Microbotryomycetes</taxon>
        <taxon>Sporidiobolales</taxon>
        <taxon>Sporidiobolaceae</taxon>
        <taxon>Rhodotorula</taxon>
    </lineage>
</organism>
<dbReference type="GO" id="GO:0016020">
    <property type="term" value="C:membrane"/>
    <property type="evidence" value="ECO:0007669"/>
    <property type="project" value="UniProtKB-SubCell"/>
</dbReference>
<dbReference type="PANTHER" id="PTHR48022:SF34">
    <property type="entry name" value="MAJOR FACILITATOR SUPERFAMILY (MFS) PROFILE DOMAIN-CONTAINING PROTEIN-RELATED"/>
    <property type="match status" value="1"/>
</dbReference>
<dbReference type="PROSITE" id="PS50850">
    <property type="entry name" value="MFS"/>
    <property type="match status" value="1"/>
</dbReference>
<feature type="domain" description="Major facilitator superfamily (MFS) profile" evidence="13">
    <location>
        <begin position="23"/>
        <end position="482"/>
    </location>
</feature>
<evidence type="ECO:0000256" key="10">
    <source>
        <dbReference type="RuleBase" id="RU003346"/>
    </source>
</evidence>
<feature type="transmembrane region" description="Helical" evidence="12">
    <location>
        <begin position="192"/>
        <end position="214"/>
    </location>
</feature>
<evidence type="ECO:0000256" key="4">
    <source>
        <dbReference type="ARBA" id="ARBA00022692"/>
    </source>
</evidence>
<evidence type="ECO:0000256" key="5">
    <source>
        <dbReference type="ARBA" id="ARBA00022911"/>
    </source>
</evidence>
<feature type="transmembrane region" description="Helical" evidence="12">
    <location>
        <begin position="457"/>
        <end position="478"/>
    </location>
</feature>
<keyword evidence="15" id="KW-1185">Reference proteome</keyword>
<keyword evidence="4 12" id="KW-0812">Transmembrane</keyword>
<dbReference type="NCBIfam" id="TIGR00879">
    <property type="entry name" value="SP"/>
    <property type="match status" value="1"/>
</dbReference>
<keyword evidence="7 12" id="KW-0472">Membrane</keyword>
<proteinExistence type="inferred from homology"/>
<dbReference type="EMBL" id="KQ474083">
    <property type="protein sequence ID" value="KPV73220.1"/>
    <property type="molecule type" value="Genomic_DNA"/>
</dbReference>
<evidence type="ECO:0000313" key="14">
    <source>
        <dbReference type="EMBL" id="KPV73220.1"/>
    </source>
</evidence>
<evidence type="ECO:0000256" key="12">
    <source>
        <dbReference type="SAM" id="Phobius"/>
    </source>
</evidence>
<sequence length="551" mass="59263">MLRLKVEDRPTPKEVYNWRVYLASAVAAFAAVFIGYDGAFIGTALSFASFKEEFGLVGLPAKKLADISANVVSSYQAGAIAGVIIGYPVGIFLGRRWGLIGAASVFSIGAGIMLAANSSTGLAPIYGGRVLAGAGIGAASNLAPLYISEVAPPAVRGQMLALYEIGWQVGAVVGFWINKGAQDNIAPGHTQWLLSFAVQLVPSGIFLAGLVFLVESPRWLIRRGRREEGLKKLCYLRQLPLDHVYMREEIEMIDAAIEQDERVLGTGFWAPFRVFRDKSLLYRLLLTCALFAWQNGTGINAINYYSPTILRNMGITGQNTSLLTTGVFGSIKCGLSIVWAFFLVETMGRRKMLMIGAVGSSLAMLVIAGITKTVDPVANPTTSVPPSGIASLAFLYVWTIFYAVSWNGSPWVVVAESFSGSIQPVAQVFGAGSNWLWNFVISRATPTMFLNMGASGFGVFLFFGLCTAAAVPYVYFLLPETKSVPREEVDRLFRKGLTPRHANKIVLAELAAEREGHTGAYAGGQGHGSSGLGSEKDKGEEEFFEGARSPA</sequence>
<comment type="subcellular location">
    <subcellularLocation>
        <location evidence="1">Membrane</location>
        <topology evidence="1">Multi-pass membrane protein</topology>
    </subcellularLocation>
</comment>
<dbReference type="GeneID" id="28978054"/>
<evidence type="ECO:0000256" key="2">
    <source>
        <dbReference type="ARBA" id="ARBA00010992"/>
    </source>
</evidence>
<dbReference type="GO" id="GO:0005351">
    <property type="term" value="F:carbohydrate:proton symporter activity"/>
    <property type="evidence" value="ECO:0007669"/>
    <property type="project" value="TreeGrafter"/>
</dbReference>
<dbReference type="OrthoDB" id="508119at2759"/>
<evidence type="ECO:0000259" key="13">
    <source>
        <dbReference type="PROSITE" id="PS50850"/>
    </source>
</evidence>
<dbReference type="InterPro" id="IPR003663">
    <property type="entry name" value="Sugar/inositol_transpt"/>
</dbReference>
<feature type="transmembrane region" description="Helical" evidence="12">
    <location>
        <begin position="411"/>
        <end position="437"/>
    </location>
</feature>
<protein>
    <recommendedName>
        <fullName evidence="8">Quinate transporter</fullName>
    </recommendedName>
</protein>
<dbReference type="InterPro" id="IPR005829">
    <property type="entry name" value="Sugar_transporter_CS"/>
</dbReference>
<dbReference type="Proteomes" id="UP000053890">
    <property type="component" value="Unassembled WGS sequence"/>
</dbReference>
<reference evidence="14 15" key="1">
    <citation type="journal article" date="2015" name="Front. Microbiol.">
        <title>Genome sequence of the plant growth promoting endophytic yeast Rhodotorula graminis WP1.</title>
        <authorList>
            <person name="Firrincieli A."/>
            <person name="Otillar R."/>
            <person name="Salamov A."/>
            <person name="Schmutz J."/>
            <person name="Khan Z."/>
            <person name="Redman R.S."/>
            <person name="Fleck N.D."/>
            <person name="Lindquist E."/>
            <person name="Grigoriev I.V."/>
            <person name="Doty S.L."/>
        </authorList>
    </citation>
    <scope>NUCLEOTIDE SEQUENCE [LARGE SCALE GENOMIC DNA]</scope>
    <source>
        <strain evidence="14 15">WP1</strain>
    </source>
</reference>
<comment type="catalytic activity">
    <reaction evidence="9">
        <text>myo-inositol(out) + H(+)(out) = myo-inositol(in) + H(+)(in)</text>
        <dbReference type="Rhea" id="RHEA:60364"/>
        <dbReference type="ChEBI" id="CHEBI:15378"/>
        <dbReference type="ChEBI" id="CHEBI:17268"/>
    </reaction>
</comment>
<evidence type="ECO:0000256" key="8">
    <source>
        <dbReference type="ARBA" id="ARBA00043213"/>
    </source>
</evidence>
<dbReference type="Gene3D" id="1.20.1250.20">
    <property type="entry name" value="MFS general substrate transporter like domains"/>
    <property type="match status" value="1"/>
</dbReference>
<feature type="transmembrane region" description="Helical" evidence="12">
    <location>
        <begin position="353"/>
        <end position="371"/>
    </location>
</feature>
<gene>
    <name evidence="14" type="ORF">RHOBADRAFT_54997</name>
</gene>
<accession>A0A0P9GJL7</accession>
<keyword evidence="6 12" id="KW-1133">Transmembrane helix</keyword>
<feature type="transmembrane region" description="Helical" evidence="12">
    <location>
        <begin position="20"/>
        <end position="47"/>
    </location>
</feature>
<dbReference type="InterPro" id="IPR050360">
    <property type="entry name" value="MFS_Sugar_Transporters"/>
</dbReference>
<dbReference type="Pfam" id="PF00083">
    <property type="entry name" value="Sugar_tr"/>
    <property type="match status" value="1"/>
</dbReference>
<feature type="transmembrane region" description="Helical" evidence="12">
    <location>
        <begin position="67"/>
        <end position="90"/>
    </location>
</feature>
<keyword evidence="5" id="KW-0672">Quinate metabolism</keyword>
<evidence type="ECO:0000256" key="7">
    <source>
        <dbReference type="ARBA" id="ARBA00023136"/>
    </source>
</evidence>